<evidence type="ECO:0000313" key="3">
    <source>
        <dbReference type="Proteomes" id="UP001493487"/>
    </source>
</evidence>
<dbReference type="PANTHER" id="PTHR39179:SF1">
    <property type="entry name" value="SPORE COAT PROTEIN I"/>
    <property type="match status" value="1"/>
</dbReference>
<dbReference type="Pfam" id="PF01636">
    <property type="entry name" value="APH"/>
    <property type="match status" value="1"/>
</dbReference>
<dbReference type="InterPro" id="IPR002575">
    <property type="entry name" value="Aminoglycoside_PTrfase"/>
</dbReference>
<evidence type="ECO:0000313" key="2">
    <source>
        <dbReference type="EMBL" id="MEQ4482294.1"/>
    </source>
</evidence>
<accession>A0ABV1KQD6</accession>
<sequence>MSITRDIEETFPVTIRKTTRIRDVYRVLTVKGRLLCSKSYDIPEPEMHFIARVMMHLAEAGFHYGPRIIQTKSQAQWAIRKGKPYMITNWVRGRSPNFKERSEWKKAIRTLAEFHQHAEGIALDEIPAGRDRVVFLPNMIEHYRATISDHKGIGDISAFLSLFDIATSYINQPKSLEAIDHEKSVRAFAHGDYNYPNLVLDRKDAIHLIDFENASLQARMTDLAHILHRNHAWNGEDMLRWIEYYDRIRPLSNEDRHLLYAVLHVPNPLVRAIRLNKSNKTIENEIPQTTTIDQYVTALRIMI</sequence>
<dbReference type="InterPro" id="IPR047175">
    <property type="entry name" value="CotS-like"/>
</dbReference>
<dbReference type="Gene3D" id="3.30.200.20">
    <property type="entry name" value="Phosphorylase Kinase, domain 1"/>
    <property type="match status" value="1"/>
</dbReference>
<dbReference type="SUPFAM" id="SSF56112">
    <property type="entry name" value="Protein kinase-like (PK-like)"/>
    <property type="match status" value="1"/>
</dbReference>
<dbReference type="InterPro" id="IPR011009">
    <property type="entry name" value="Kinase-like_dom_sf"/>
</dbReference>
<dbReference type="EMBL" id="JASKHM010000003">
    <property type="protein sequence ID" value="MEQ4482294.1"/>
    <property type="molecule type" value="Genomic_DNA"/>
</dbReference>
<dbReference type="PANTHER" id="PTHR39179">
    <property type="entry name" value="SPORE COAT PROTEIN I"/>
    <property type="match status" value="1"/>
</dbReference>
<feature type="domain" description="Aminoglycoside phosphotransferase" evidence="1">
    <location>
        <begin position="22"/>
        <end position="243"/>
    </location>
</feature>
<dbReference type="RefSeq" id="WP_232185043.1">
    <property type="nucleotide sequence ID" value="NZ_JAIOAP010000004.1"/>
</dbReference>
<keyword evidence="3" id="KW-1185">Reference proteome</keyword>
<organism evidence="2 3">
    <name type="scientific">Cohnella silvisoli</name>
    <dbReference type="NCBI Taxonomy" id="2873699"/>
    <lineage>
        <taxon>Bacteria</taxon>
        <taxon>Bacillati</taxon>
        <taxon>Bacillota</taxon>
        <taxon>Bacilli</taxon>
        <taxon>Bacillales</taxon>
        <taxon>Paenibacillaceae</taxon>
        <taxon>Cohnella</taxon>
    </lineage>
</organism>
<comment type="caution">
    <text evidence="2">The sequence shown here is derived from an EMBL/GenBank/DDBJ whole genome shotgun (WGS) entry which is preliminary data.</text>
</comment>
<dbReference type="Proteomes" id="UP001493487">
    <property type="component" value="Unassembled WGS sequence"/>
</dbReference>
<protein>
    <submittedName>
        <fullName evidence="2">Phosphotransferase</fullName>
    </submittedName>
</protein>
<proteinExistence type="predicted"/>
<evidence type="ECO:0000259" key="1">
    <source>
        <dbReference type="Pfam" id="PF01636"/>
    </source>
</evidence>
<dbReference type="Gene3D" id="3.90.1200.10">
    <property type="match status" value="1"/>
</dbReference>
<name>A0ABV1KQD6_9BACL</name>
<reference evidence="2 3" key="1">
    <citation type="journal article" date="2023" name="Genome Announc.">
        <title>Pan-Genome Analyses of the Genus Cohnella and Proposal of the Novel Species Cohnella silvisoli sp. nov., Isolated from Forest Soil.</title>
        <authorList>
            <person name="Wang C."/>
            <person name="Mao L."/>
            <person name="Bao G."/>
            <person name="Zhu H."/>
        </authorList>
    </citation>
    <scope>NUCLEOTIDE SEQUENCE [LARGE SCALE GENOMIC DNA]</scope>
    <source>
        <strain evidence="2 3">NL03-T5-1</strain>
    </source>
</reference>
<gene>
    <name evidence="2" type="ORF">QJS35_07780</name>
</gene>